<dbReference type="Pfam" id="PF00069">
    <property type="entry name" value="Pkinase"/>
    <property type="match status" value="1"/>
</dbReference>
<keyword evidence="7 14" id="KW-0418">Kinase</keyword>
<evidence type="ECO:0000256" key="4">
    <source>
        <dbReference type="ARBA" id="ARBA00022553"/>
    </source>
</evidence>
<dbReference type="AlphaFoldDB" id="A0AAV7K5B0"/>
<gene>
    <name evidence="14" type="ORF">LOD99_1263</name>
</gene>
<keyword evidence="6 11" id="KW-0547">Nucleotide-binding</keyword>
<evidence type="ECO:0000313" key="15">
    <source>
        <dbReference type="Proteomes" id="UP001165289"/>
    </source>
</evidence>
<dbReference type="InterPro" id="IPR011009">
    <property type="entry name" value="Kinase-like_dom_sf"/>
</dbReference>
<sequence>MNMYKKTSITLDYQVDFRNKLGSGLHGVVFECKNKISKKKYAVKLVYDTENNRQEVELQSKFQSSDNVVRIVDVYENTFRMGKSNPLAKCLFIVMDLMKSGDLYSLIENYCVFTESQAAHIFKQIACGLFDLHKDGIVHGDIKPENILLNTQDSQSESNTLTQYQYKLADFGSSFVEREGSSELSFTPFYAPPEVLLKDTTWNKTPSPNQKTTQSSKSDVWSLGSVLYLLLTGSVPFVTDPTSSDMTYEIFNSTTKGDYCREGENWQQLSPKAKDLFHRIFKVDPAERLSLDEVLVHPWVLQF</sequence>
<feature type="binding site" evidence="11">
    <location>
        <position position="44"/>
    </location>
    <ligand>
        <name>ATP</name>
        <dbReference type="ChEBI" id="CHEBI:30616"/>
    </ligand>
</feature>
<dbReference type="Gene3D" id="1.10.510.10">
    <property type="entry name" value="Transferase(Phosphotransferase) domain 1"/>
    <property type="match status" value="1"/>
</dbReference>
<keyword evidence="15" id="KW-1185">Reference proteome</keyword>
<dbReference type="GO" id="GO:0005524">
    <property type="term" value="F:ATP binding"/>
    <property type="evidence" value="ECO:0007669"/>
    <property type="project" value="UniProtKB-UniRule"/>
</dbReference>
<protein>
    <recommendedName>
        <fullName evidence="2">non-specific serine/threonine protein kinase</fullName>
        <ecNumber evidence="2">2.7.11.1</ecNumber>
    </recommendedName>
</protein>
<dbReference type="FunFam" id="3.30.200.20:FF:000156">
    <property type="entry name" value="MAP kinase-activated protein kinase 3"/>
    <property type="match status" value="1"/>
</dbReference>
<dbReference type="PROSITE" id="PS00108">
    <property type="entry name" value="PROTEIN_KINASE_ST"/>
    <property type="match status" value="1"/>
</dbReference>
<comment type="catalytic activity">
    <reaction evidence="9">
        <text>L-threonyl-[protein] + ATP = O-phospho-L-threonyl-[protein] + ADP + H(+)</text>
        <dbReference type="Rhea" id="RHEA:46608"/>
        <dbReference type="Rhea" id="RHEA-COMP:11060"/>
        <dbReference type="Rhea" id="RHEA-COMP:11605"/>
        <dbReference type="ChEBI" id="CHEBI:15378"/>
        <dbReference type="ChEBI" id="CHEBI:30013"/>
        <dbReference type="ChEBI" id="CHEBI:30616"/>
        <dbReference type="ChEBI" id="CHEBI:61977"/>
        <dbReference type="ChEBI" id="CHEBI:456216"/>
        <dbReference type="EC" id="2.7.11.1"/>
    </reaction>
</comment>
<keyword evidence="8 11" id="KW-0067">ATP-binding</keyword>
<dbReference type="SUPFAM" id="SSF56112">
    <property type="entry name" value="Protein kinase-like (PK-like)"/>
    <property type="match status" value="1"/>
</dbReference>
<evidence type="ECO:0000256" key="6">
    <source>
        <dbReference type="ARBA" id="ARBA00022741"/>
    </source>
</evidence>
<evidence type="ECO:0000313" key="14">
    <source>
        <dbReference type="EMBL" id="KAI6656467.1"/>
    </source>
</evidence>
<comment type="caution">
    <text evidence="14">The sequence shown here is derived from an EMBL/GenBank/DDBJ whole genome shotgun (WGS) entry which is preliminary data.</text>
</comment>
<feature type="domain" description="Protein kinase" evidence="13">
    <location>
        <begin position="15"/>
        <end position="300"/>
    </location>
</feature>
<dbReference type="SMART" id="SM00220">
    <property type="entry name" value="S_TKc"/>
    <property type="match status" value="1"/>
</dbReference>
<comment type="catalytic activity">
    <reaction evidence="10">
        <text>L-seryl-[protein] + ATP = O-phospho-L-seryl-[protein] + ADP + H(+)</text>
        <dbReference type="Rhea" id="RHEA:17989"/>
        <dbReference type="Rhea" id="RHEA-COMP:9863"/>
        <dbReference type="Rhea" id="RHEA-COMP:11604"/>
        <dbReference type="ChEBI" id="CHEBI:15378"/>
        <dbReference type="ChEBI" id="CHEBI:29999"/>
        <dbReference type="ChEBI" id="CHEBI:30616"/>
        <dbReference type="ChEBI" id="CHEBI:83421"/>
        <dbReference type="ChEBI" id="CHEBI:456216"/>
        <dbReference type="EC" id="2.7.11.1"/>
    </reaction>
</comment>
<evidence type="ECO:0000256" key="1">
    <source>
        <dbReference type="ARBA" id="ARBA00006692"/>
    </source>
</evidence>
<dbReference type="PROSITE" id="PS50011">
    <property type="entry name" value="PROTEIN_KINASE_DOM"/>
    <property type="match status" value="1"/>
</dbReference>
<dbReference type="GO" id="GO:0004674">
    <property type="term" value="F:protein serine/threonine kinase activity"/>
    <property type="evidence" value="ECO:0007669"/>
    <property type="project" value="UniProtKB-KW"/>
</dbReference>
<evidence type="ECO:0000256" key="8">
    <source>
        <dbReference type="ARBA" id="ARBA00022840"/>
    </source>
</evidence>
<dbReference type="InterPro" id="IPR050205">
    <property type="entry name" value="CDPK_Ser/Thr_kinases"/>
</dbReference>
<evidence type="ECO:0000256" key="9">
    <source>
        <dbReference type="ARBA" id="ARBA00047899"/>
    </source>
</evidence>
<keyword evidence="4" id="KW-0597">Phosphoprotein</keyword>
<accession>A0AAV7K5B0</accession>
<keyword evidence="5" id="KW-0808">Transferase</keyword>
<evidence type="ECO:0000256" key="11">
    <source>
        <dbReference type="PROSITE-ProRule" id="PRU10141"/>
    </source>
</evidence>
<evidence type="ECO:0000256" key="12">
    <source>
        <dbReference type="RuleBase" id="RU000304"/>
    </source>
</evidence>
<proteinExistence type="inferred from homology"/>
<dbReference type="EC" id="2.7.11.1" evidence="2"/>
<evidence type="ECO:0000256" key="3">
    <source>
        <dbReference type="ARBA" id="ARBA00022527"/>
    </source>
</evidence>
<dbReference type="Proteomes" id="UP001165289">
    <property type="component" value="Unassembled WGS sequence"/>
</dbReference>
<organism evidence="14 15">
    <name type="scientific">Oopsacas minuta</name>
    <dbReference type="NCBI Taxonomy" id="111878"/>
    <lineage>
        <taxon>Eukaryota</taxon>
        <taxon>Metazoa</taxon>
        <taxon>Porifera</taxon>
        <taxon>Hexactinellida</taxon>
        <taxon>Hexasterophora</taxon>
        <taxon>Lyssacinosida</taxon>
        <taxon>Leucopsacidae</taxon>
        <taxon>Oopsacas</taxon>
    </lineage>
</organism>
<dbReference type="PROSITE" id="PS00107">
    <property type="entry name" value="PROTEIN_KINASE_ATP"/>
    <property type="match status" value="1"/>
</dbReference>
<reference evidence="14 15" key="1">
    <citation type="journal article" date="2023" name="BMC Biol.">
        <title>The compact genome of the sponge Oopsacas minuta (Hexactinellida) is lacking key metazoan core genes.</title>
        <authorList>
            <person name="Santini S."/>
            <person name="Schenkelaars Q."/>
            <person name="Jourda C."/>
            <person name="Duchesne M."/>
            <person name="Belahbib H."/>
            <person name="Rocher C."/>
            <person name="Selva M."/>
            <person name="Riesgo A."/>
            <person name="Vervoort M."/>
            <person name="Leys S.P."/>
            <person name="Kodjabachian L."/>
            <person name="Le Bivic A."/>
            <person name="Borchiellini C."/>
            <person name="Claverie J.M."/>
            <person name="Renard E."/>
        </authorList>
    </citation>
    <scope>NUCLEOTIDE SEQUENCE [LARGE SCALE GENOMIC DNA]</scope>
    <source>
        <strain evidence="14">SPO-2</strain>
    </source>
</reference>
<dbReference type="InterPro" id="IPR008271">
    <property type="entry name" value="Ser/Thr_kinase_AS"/>
</dbReference>
<evidence type="ECO:0000256" key="10">
    <source>
        <dbReference type="ARBA" id="ARBA00048679"/>
    </source>
</evidence>
<comment type="similarity">
    <text evidence="1">Belongs to the protein kinase superfamily. CAMK Ser/Thr protein kinase family.</text>
</comment>
<dbReference type="InterPro" id="IPR000719">
    <property type="entry name" value="Prot_kinase_dom"/>
</dbReference>
<dbReference type="Gene3D" id="3.30.200.20">
    <property type="entry name" value="Phosphorylase Kinase, domain 1"/>
    <property type="match status" value="1"/>
</dbReference>
<evidence type="ECO:0000256" key="2">
    <source>
        <dbReference type="ARBA" id="ARBA00012513"/>
    </source>
</evidence>
<dbReference type="PANTHER" id="PTHR24349">
    <property type="entry name" value="SERINE/THREONINE-PROTEIN KINASE"/>
    <property type="match status" value="1"/>
</dbReference>
<name>A0AAV7K5B0_9METZ</name>
<dbReference type="EMBL" id="JAKMXF010000144">
    <property type="protein sequence ID" value="KAI6656467.1"/>
    <property type="molecule type" value="Genomic_DNA"/>
</dbReference>
<evidence type="ECO:0000256" key="7">
    <source>
        <dbReference type="ARBA" id="ARBA00022777"/>
    </source>
</evidence>
<evidence type="ECO:0000256" key="5">
    <source>
        <dbReference type="ARBA" id="ARBA00022679"/>
    </source>
</evidence>
<keyword evidence="3 12" id="KW-0723">Serine/threonine-protein kinase</keyword>
<evidence type="ECO:0000259" key="13">
    <source>
        <dbReference type="PROSITE" id="PS50011"/>
    </source>
</evidence>
<dbReference type="InterPro" id="IPR017441">
    <property type="entry name" value="Protein_kinase_ATP_BS"/>
</dbReference>